<evidence type="ECO:0000313" key="5">
    <source>
        <dbReference type="Proteomes" id="UP000702954"/>
    </source>
</evidence>
<evidence type="ECO:0000259" key="1">
    <source>
        <dbReference type="SMART" id="SM00460"/>
    </source>
</evidence>
<evidence type="ECO:0000313" key="3">
    <source>
        <dbReference type="EMBL" id="TCS67796.1"/>
    </source>
</evidence>
<proteinExistence type="predicted"/>
<dbReference type="InterPro" id="IPR038765">
    <property type="entry name" value="Papain-like_cys_pep_sf"/>
</dbReference>
<dbReference type="SUPFAM" id="SSF54001">
    <property type="entry name" value="Cysteine proteinases"/>
    <property type="match status" value="1"/>
</dbReference>
<dbReference type="EMBL" id="SLZV01000014">
    <property type="protein sequence ID" value="TCS67796.1"/>
    <property type="molecule type" value="Genomic_DNA"/>
</dbReference>
<dbReference type="PANTHER" id="PTHR35532">
    <property type="entry name" value="SIMILAR TO POLYHYDROXYALKANOATE DEPOLYMERASE"/>
    <property type="match status" value="1"/>
</dbReference>
<reference evidence="2 5" key="1">
    <citation type="journal article" date="2018" name="Int. J. Syst. Evol. Microbiol.">
        <title>Draft Genome Sequence of Faecalimonas umbilicata JCM 30896T, an Acetate-Producing Bacterium Isolated from Human Feces.</title>
        <authorList>
            <person name="Sakamoto M."/>
            <person name="Ikeyama N."/>
            <person name="Yuki M."/>
            <person name="Ohkuma M."/>
        </authorList>
    </citation>
    <scope>NUCLEOTIDE SEQUENCE [LARGE SCALE GENOMIC DNA]</scope>
    <source>
        <strain evidence="2 5">EGH7</strain>
    </source>
</reference>
<evidence type="ECO:0000313" key="2">
    <source>
        <dbReference type="EMBL" id="GBU04619.1"/>
    </source>
</evidence>
<dbReference type="Pfam" id="PF01841">
    <property type="entry name" value="Transglut_core"/>
    <property type="match status" value="1"/>
</dbReference>
<dbReference type="Proteomes" id="UP000294613">
    <property type="component" value="Unassembled WGS sequence"/>
</dbReference>
<name>A0A4R3JMX4_9FIRM</name>
<sequence>MFTQKFMQEIERSFEAQLNRLGERRTEVETALSKCSDDEAEALKCLYASMPVSDAADYEAELFLSYAKHGVFLWEAGPFAGTIPEEIFAGYILHHRVNNEDLTPCRPFFYEKLHKRIEGLSMAKAILEINYWCAEEATYRTTDDRTASAECVYRSAYGRCGEESTFAVSVFRSVGIPARQVYVPLWSHCDDNHAWVEVWSDGMWKFLGACEPEEVLNKGWFTNASSRAMMVHSRWLLPVRPKEELVGRTGMALVANQLKTYAKTTNVEVTVLNADDTPASGAEIRFEVLNYAEFGEIACARTDAKGKKVLETGFGTLQVTAYKDGAYAEQLVDVAKQHSCILRLGQTDCQLDVWTEMIVTAPKDSPVNRCVQSEEEILFGREKSRKATKKRMAKEAAFYDEEVAVKAAECMPERFRARAVEIMKFACGNQREIAKFLEKEMEPALKMELLNSLREKDYLDITADSLEEHCRQAAVFAGKWDKELFVPYILCPRVDNEMIRPFRRFLLSWLSEEERQKMAEEPKYVWEFVCAHLKSDEQLEYGNLITSAQGALTTGYGSALTKRVVSVQILRTLGIPARLNPSDRILEVWKDGAFVALEEYEGQSEVRTAGIVVEQQEGKTWTYYQNWTIAKFDGTKYQTLRLSDENGLPVYGEIPLFPGQYKILTANRLPNGNVFAKQFVFVLKEGEKRHIVLEQKEADVKDMLEENAITDFTVQKEDGTPCYLSELVKEKKGLFLWLEEGKEPTEHILNEIRQRSEAYNQLPANLYFVVRDMEVKKDPTLAKTLAELEHAQFFVDDFGADMDVLARRMYLEPGKLPLIVIVDQEMRGIYSVAGYNVGSADMILKILNR</sequence>
<dbReference type="AlphaFoldDB" id="A0A4R3JMX4"/>
<evidence type="ECO:0000313" key="4">
    <source>
        <dbReference type="Proteomes" id="UP000294613"/>
    </source>
</evidence>
<dbReference type="PANTHER" id="PTHR35532:SF5">
    <property type="entry name" value="CARBOHYDRATE-BINDING DOMAIN-CONTAINING PROTEIN"/>
    <property type="match status" value="1"/>
</dbReference>
<dbReference type="Gene3D" id="2.60.40.1120">
    <property type="entry name" value="Carboxypeptidase-like, regulatory domain"/>
    <property type="match status" value="1"/>
</dbReference>
<accession>A0A4R3JMX4</accession>
<reference evidence="3 4" key="2">
    <citation type="submission" date="2019-03" db="EMBL/GenBank/DDBJ databases">
        <title>Genomic Encyclopedia of Type Strains, Phase IV (KMG-IV): sequencing the most valuable type-strain genomes for metagenomic binning, comparative biology and taxonomic classification.</title>
        <authorList>
            <person name="Goeker M."/>
        </authorList>
    </citation>
    <scope>NUCLEOTIDE SEQUENCE [LARGE SCALE GENOMIC DNA]</scope>
    <source>
        <strain evidence="3 4">DSM 103426</strain>
    </source>
</reference>
<keyword evidence="5" id="KW-1185">Reference proteome</keyword>
<organism evidence="3 4">
    <name type="scientific">Faecalimonas umbilicata</name>
    <dbReference type="NCBI Taxonomy" id="1912855"/>
    <lineage>
        <taxon>Bacteria</taxon>
        <taxon>Bacillati</taxon>
        <taxon>Bacillota</taxon>
        <taxon>Clostridia</taxon>
        <taxon>Lachnospirales</taxon>
        <taxon>Lachnospiraceae</taxon>
        <taxon>Faecalimonas</taxon>
    </lineage>
</organism>
<dbReference type="EMBL" id="BHEO01000005">
    <property type="protein sequence ID" value="GBU04619.1"/>
    <property type="molecule type" value="Genomic_DNA"/>
</dbReference>
<dbReference type="SMART" id="SM00460">
    <property type="entry name" value="TGc"/>
    <property type="match status" value="1"/>
</dbReference>
<dbReference type="RefSeq" id="WP_116441599.1">
    <property type="nucleotide sequence ID" value="NZ_BHEO01000005.1"/>
</dbReference>
<protein>
    <submittedName>
        <fullName evidence="2 3">Transglutaminase</fullName>
    </submittedName>
</protein>
<dbReference type="InterPro" id="IPR002931">
    <property type="entry name" value="Transglutaminase-like"/>
</dbReference>
<gene>
    <name evidence="3" type="ORF">EDD74_11429</name>
    <name evidence="2" type="ORF">FAEUMB_11600</name>
</gene>
<comment type="caution">
    <text evidence="3">The sequence shown here is derived from an EMBL/GenBank/DDBJ whole genome shotgun (WGS) entry which is preliminary data.</text>
</comment>
<dbReference type="Gene3D" id="3.10.620.30">
    <property type="match status" value="1"/>
</dbReference>
<feature type="domain" description="Transglutaminase-like" evidence="1">
    <location>
        <begin position="152"/>
        <end position="211"/>
    </location>
</feature>
<dbReference type="Proteomes" id="UP000702954">
    <property type="component" value="Unassembled WGS sequence"/>
</dbReference>